<sequence length="70" mass="7966">MNSPLLNAIAETPSSAAYYMGQRDGYACKIKDVLTAIPVENVQANDSVLKELYWWLDMYNDSFAREMGWV</sequence>
<reference evidence="1 2" key="2">
    <citation type="submission" date="2017-09" db="EMBL/GenBank/DDBJ databases">
        <title>Tripartite evolution among Lactobacillus johnsonii, Lactobacillus taiwanensis, Lactobacillus reuteri and their rodent host.</title>
        <authorList>
            <person name="Wang T."/>
            <person name="Knowles S."/>
            <person name="Cheng C."/>
        </authorList>
    </citation>
    <scope>NUCLEOTIDE SEQUENCE [LARGE SCALE GENOMIC DNA]</scope>
    <source>
        <strain evidence="1 2">114h</strain>
    </source>
</reference>
<accession>A0A256SQV0</accession>
<evidence type="ECO:0000313" key="1">
    <source>
        <dbReference type="EMBL" id="OYS69217.1"/>
    </source>
</evidence>
<gene>
    <name evidence="1" type="ORF">CBF96_05200</name>
</gene>
<dbReference type="AlphaFoldDB" id="A0A256SQV0"/>
<dbReference type="EMBL" id="NGPL01000029">
    <property type="protein sequence ID" value="OYS69217.1"/>
    <property type="molecule type" value="Genomic_DNA"/>
</dbReference>
<reference evidence="2" key="1">
    <citation type="submission" date="2017-05" db="EMBL/GenBank/DDBJ databases">
        <authorList>
            <person name="Lin X.B."/>
            <person name="Stothard P."/>
            <person name="Tasseva G."/>
            <person name="Walter J."/>
        </authorList>
    </citation>
    <scope>NUCLEOTIDE SEQUENCE [LARGE SCALE GENOMIC DNA]</scope>
    <source>
        <strain evidence="2">114h</strain>
    </source>
</reference>
<comment type="caution">
    <text evidence="1">The sequence shown here is derived from an EMBL/GenBank/DDBJ whole genome shotgun (WGS) entry which is preliminary data.</text>
</comment>
<evidence type="ECO:0000313" key="2">
    <source>
        <dbReference type="Proteomes" id="UP000215747"/>
    </source>
</evidence>
<name>A0A256SQV0_LIMRT</name>
<organism evidence="1 2">
    <name type="scientific">Limosilactobacillus reuteri</name>
    <name type="common">Lactobacillus reuteri</name>
    <dbReference type="NCBI Taxonomy" id="1598"/>
    <lineage>
        <taxon>Bacteria</taxon>
        <taxon>Bacillati</taxon>
        <taxon>Bacillota</taxon>
        <taxon>Bacilli</taxon>
        <taxon>Lactobacillales</taxon>
        <taxon>Lactobacillaceae</taxon>
        <taxon>Limosilactobacillus</taxon>
    </lineage>
</organism>
<protein>
    <submittedName>
        <fullName evidence="1">Uncharacterized protein</fullName>
    </submittedName>
</protein>
<dbReference type="Proteomes" id="UP000215747">
    <property type="component" value="Unassembled WGS sequence"/>
</dbReference>
<dbReference type="RefSeq" id="WP_094537071.1">
    <property type="nucleotide sequence ID" value="NZ_JASOXU010000021.1"/>
</dbReference>
<proteinExistence type="predicted"/>